<evidence type="ECO:0000259" key="10">
    <source>
        <dbReference type="Pfam" id="PF03772"/>
    </source>
</evidence>
<name>A0ABS6D1H3_9FIRM</name>
<feature type="transmembrane region" description="Helical" evidence="7">
    <location>
        <begin position="425"/>
        <end position="443"/>
    </location>
</feature>
<keyword evidence="8" id="KW-0732">Signal</keyword>
<evidence type="ECO:0000313" key="13">
    <source>
        <dbReference type="Proteomes" id="UP000723714"/>
    </source>
</evidence>
<feature type="transmembrane region" description="Helical" evidence="7">
    <location>
        <begin position="450"/>
        <end position="473"/>
    </location>
</feature>
<dbReference type="NCBIfam" id="TIGR00361">
    <property type="entry name" value="ComEC_Rec2"/>
    <property type="match status" value="1"/>
</dbReference>
<dbReference type="InterPro" id="IPR001279">
    <property type="entry name" value="Metallo-B-lactamas"/>
</dbReference>
<dbReference type="Pfam" id="PF03772">
    <property type="entry name" value="Competence"/>
    <property type="match status" value="1"/>
</dbReference>
<evidence type="ECO:0000256" key="4">
    <source>
        <dbReference type="ARBA" id="ARBA00022989"/>
    </source>
</evidence>
<organism evidence="12 13">
    <name type="scientific">Faecalicatena faecalis</name>
    <dbReference type="NCBI Taxonomy" id="2726362"/>
    <lineage>
        <taxon>Bacteria</taxon>
        <taxon>Bacillati</taxon>
        <taxon>Bacillota</taxon>
        <taxon>Clostridia</taxon>
        <taxon>Lachnospirales</taxon>
        <taxon>Lachnospiraceae</taxon>
        <taxon>Faecalicatena</taxon>
    </lineage>
</organism>
<comment type="subcellular location">
    <subcellularLocation>
        <location evidence="1">Cell membrane</location>
        <topology evidence="1">Multi-pass membrane protein</topology>
    </subcellularLocation>
</comment>
<dbReference type="InterPro" id="IPR004797">
    <property type="entry name" value="Competence_ComEC/Rec2"/>
</dbReference>
<proteinExistence type="predicted"/>
<feature type="domain" description="Metallo-beta-lactamase" evidence="9">
    <location>
        <begin position="570"/>
        <end position="772"/>
    </location>
</feature>
<dbReference type="InterPro" id="IPR025405">
    <property type="entry name" value="DUF4131"/>
</dbReference>
<feature type="region of interest" description="Disordered" evidence="6">
    <location>
        <begin position="368"/>
        <end position="389"/>
    </location>
</feature>
<evidence type="ECO:0000313" key="12">
    <source>
        <dbReference type="EMBL" id="MBU3875369.1"/>
    </source>
</evidence>
<feature type="transmembrane region" description="Helical" evidence="7">
    <location>
        <begin position="336"/>
        <end position="358"/>
    </location>
</feature>
<dbReference type="InterPro" id="IPR004477">
    <property type="entry name" value="ComEC_N"/>
</dbReference>
<feature type="domain" description="ComEC/Rec2-related protein" evidence="10">
    <location>
        <begin position="216"/>
        <end position="510"/>
    </location>
</feature>
<keyword evidence="4 7" id="KW-1133">Transmembrane helix</keyword>
<dbReference type="EMBL" id="JABACJ020000004">
    <property type="protein sequence ID" value="MBU3875369.1"/>
    <property type="molecule type" value="Genomic_DNA"/>
</dbReference>
<comment type="caution">
    <text evidence="12">The sequence shown here is derived from an EMBL/GenBank/DDBJ whole genome shotgun (WGS) entry which is preliminary data.</text>
</comment>
<feature type="domain" description="DUF4131" evidence="11">
    <location>
        <begin position="62"/>
        <end position="177"/>
    </location>
</feature>
<evidence type="ECO:0000256" key="8">
    <source>
        <dbReference type="SAM" id="SignalP"/>
    </source>
</evidence>
<gene>
    <name evidence="12" type="ORF">HGO97_006030</name>
</gene>
<dbReference type="CDD" id="cd07731">
    <property type="entry name" value="ComA-like_MBL-fold"/>
    <property type="match status" value="1"/>
</dbReference>
<dbReference type="PANTHER" id="PTHR30619:SF1">
    <property type="entry name" value="RECOMBINATION PROTEIN 2"/>
    <property type="match status" value="1"/>
</dbReference>
<keyword evidence="3 7" id="KW-0812">Transmembrane</keyword>
<sequence>MIKRPLCTAAVLYLCIQAILTAGFHIAPDLRPGSLEIALEQASDEKKGPAAGKESGQKAGKSSQVTLAGTVYRREEKPDYKVLYLKDNQVLLNNRIYQESKILVYVETENQVKVKNQVKIKNNIASENTDVIEIGNKIKISGEAKTFQGARNPGNFDQKFYYQKQGIHASVWADQVEIKEDRVYHLRENLAVLRAGWKEMLISSLGTYYGNSMSAILLGEKSELDSELKDLYQKSGIGHILAISGLHMSFLGIGLYQILRKIGLSFGAAGGMGICFLLAYTLMIGCGVSSIRAFVMFFVRMGADITGRDYDVPTSLALAAGVLAAWQPLYLMDAGFLLSFGALLGIVGVNPCLQYWFLQGGKREVEQVGRTEEKRGHKKGLKRKNKQDKVQSEKRKAWMESICASLAVNLTLLPIMLYFYFEFPLYSILLNLLVIPLMSLLLGAGAAGSLFMIFIPGLGGMVLKVCKWILVLYEKACQMSMSLPMSRIVTGQPGKGWIICYYLVLVGFCAISLRMREREEIAEEKGMMLKAGLKRVLGSCTMSSLCLFLGISCFLRYQCPGKLTITMLDVGQGDGFYLRGSNGTNYFIDGGSSDVSSVGKYRIEPYLKSQGVRSLNYVFISHGDADHMNGIEEMLENQQFGIRIHNLVLPPVTVQDDTLKGLAKKAVQCGTKVLVMGEGDKLGEEEFHMMCKGPFAAYQGEPGNAASMVLEVSFHKFQMLFTGDVEGEGESLLVKSGELKLYDVLKVAHHGSKNSNSEEFLSQTVPKCAWISSGIGNRYGHPHEETIQKLNEIGSEIYGTQERGAVTLVTDGEEAEIKSYMDKKYK</sequence>
<feature type="transmembrane region" description="Helical" evidence="7">
    <location>
        <begin position="310"/>
        <end position="330"/>
    </location>
</feature>
<feature type="transmembrane region" description="Helical" evidence="7">
    <location>
        <begin position="271"/>
        <end position="298"/>
    </location>
</feature>
<evidence type="ECO:0000256" key="6">
    <source>
        <dbReference type="SAM" id="MobiDB-lite"/>
    </source>
</evidence>
<feature type="compositionally biased region" description="Basic residues" evidence="6">
    <location>
        <begin position="376"/>
        <end position="386"/>
    </location>
</feature>
<evidence type="ECO:0000256" key="2">
    <source>
        <dbReference type="ARBA" id="ARBA00022475"/>
    </source>
</evidence>
<dbReference type="RefSeq" id="WP_216240323.1">
    <property type="nucleotide sequence ID" value="NZ_JABACJ020000004.1"/>
</dbReference>
<feature type="transmembrane region" description="Helical" evidence="7">
    <location>
        <begin position="536"/>
        <end position="557"/>
    </location>
</feature>
<feature type="transmembrane region" description="Helical" evidence="7">
    <location>
        <begin position="240"/>
        <end position="259"/>
    </location>
</feature>
<evidence type="ECO:0000256" key="3">
    <source>
        <dbReference type="ARBA" id="ARBA00022692"/>
    </source>
</evidence>
<feature type="transmembrane region" description="Helical" evidence="7">
    <location>
        <begin position="397"/>
        <end position="419"/>
    </location>
</feature>
<evidence type="ECO:0000259" key="9">
    <source>
        <dbReference type="Pfam" id="PF00753"/>
    </source>
</evidence>
<keyword evidence="5 7" id="KW-0472">Membrane</keyword>
<dbReference type="Pfam" id="PF00753">
    <property type="entry name" value="Lactamase_B"/>
    <property type="match status" value="1"/>
</dbReference>
<keyword evidence="2" id="KW-1003">Cell membrane</keyword>
<evidence type="ECO:0000256" key="1">
    <source>
        <dbReference type="ARBA" id="ARBA00004651"/>
    </source>
</evidence>
<dbReference type="InterPro" id="IPR052159">
    <property type="entry name" value="Competence_DNA_uptake"/>
</dbReference>
<accession>A0ABS6D1H3</accession>
<evidence type="ECO:0000256" key="5">
    <source>
        <dbReference type="ARBA" id="ARBA00023136"/>
    </source>
</evidence>
<evidence type="ECO:0000256" key="7">
    <source>
        <dbReference type="SAM" id="Phobius"/>
    </source>
</evidence>
<dbReference type="NCBIfam" id="TIGR00360">
    <property type="entry name" value="ComEC_N-term"/>
    <property type="match status" value="1"/>
</dbReference>
<protein>
    <submittedName>
        <fullName evidence="12">DNA internalization-related competence protein ComEC/Rec2</fullName>
    </submittedName>
</protein>
<feature type="transmembrane region" description="Helical" evidence="7">
    <location>
        <begin position="496"/>
        <end position="515"/>
    </location>
</feature>
<dbReference type="Proteomes" id="UP000723714">
    <property type="component" value="Unassembled WGS sequence"/>
</dbReference>
<dbReference type="Pfam" id="PF13567">
    <property type="entry name" value="DUF4131"/>
    <property type="match status" value="1"/>
</dbReference>
<evidence type="ECO:0000259" key="11">
    <source>
        <dbReference type="Pfam" id="PF13567"/>
    </source>
</evidence>
<feature type="signal peptide" evidence="8">
    <location>
        <begin position="1"/>
        <end position="27"/>
    </location>
</feature>
<dbReference type="InterPro" id="IPR035681">
    <property type="entry name" value="ComA-like_MBL"/>
</dbReference>
<reference evidence="12 13" key="1">
    <citation type="submission" date="2021-06" db="EMBL/GenBank/DDBJ databases">
        <title>Faecalicatena sp. nov. isolated from porcine feces.</title>
        <authorList>
            <person name="Oh B.S."/>
            <person name="Lee J.H."/>
        </authorList>
    </citation>
    <scope>NUCLEOTIDE SEQUENCE [LARGE SCALE GENOMIC DNA]</scope>
    <source>
        <strain evidence="12 13">AGMB00832</strain>
    </source>
</reference>
<dbReference type="PANTHER" id="PTHR30619">
    <property type="entry name" value="DNA INTERNALIZATION/COMPETENCE PROTEIN COMEC/REC2"/>
    <property type="match status" value="1"/>
</dbReference>
<keyword evidence="13" id="KW-1185">Reference proteome</keyword>
<feature type="chain" id="PRO_5046307888" evidence="8">
    <location>
        <begin position="28"/>
        <end position="826"/>
    </location>
</feature>